<dbReference type="PANTHER" id="PTHR33273">
    <property type="entry name" value="DOMAIN-CONTAINING PROTEIN, PUTATIVE-RELATED"/>
    <property type="match status" value="1"/>
</dbReference>
<feature type="compositionally biased region" description="Low complexity" evidence="1">
    <location>
        <begin position="68"/>
        <end position="93"/>
    </location>
</feature>
<comment type="caution">
    <text evidence="4">The sequence shown here is derived from an EMBL/GenBank/DDBJ whole genome shotgun (WGS) entry which is preliminary data.</text>
</comment>
<dbReference type="GO" id="GO:0003824">
    <property type="term" value="F:catalytic activity"/>
    <property type="evidence" value="ECO:0007669"/>
    <property type="project" value="InterPro"/>
</dbReference>
<feature type="domain" description="Endonuclease/exonuclease/phosphatase" evidence="2">
    <location>
        <begin position="403"/>
        <end position="513"/>
    </location>
</feature>
<keyword evidence="5" id="KW-1185">Reference proteome</keyword>
<dbReference type="InterPro" id="IPR036691">
    <property type="entry name" value="Endo/exonu/phosph_ase_sf"/>
</dbReference>
<sequence length="614" mass="68024">MNVRSSVRNKQKSKTGPAKSEEPPPHPPPTTSVEKSKKIPEEAHRPSKMSPTTLQKSGESYRNPTNRPQSPQTSPASTPASSSLNSPASSSATKIPSTQSDPDAKYTIKNIPSNLATQKNFYNFLITTMGLKNIFTLIVNHNKSALLILPTALSDSFQKSLQTATNCPNITIAPINRKSPGHQPAPKKPTFSAWRIISRKTDRPTTLIRVDTIDDMLINGVELFGRTFECETSHPPTPTPIQCPRCFQFGHGQTECTNKPIFKIVNEPSELTEPDDIESDPAECETPIAIIRTLIAFMTKALFDLFPLQKAKIQAILEETSKSVFKTFTKDKISIIAISETHAKKPIGLPKFHSYQRNSEVNRSGGVALFISDNLASTSHMLPNHLAHLEAVAANFYINNSTIVIISYYNRPNNKVSTPLLRYAAQLNHAIVLGDFNARHTDFGDTLSNPNGRLLNSLLTALPLCRMHNSNPTFISHQGSSIPDHILITENLTPSINPYCNIGTTVTSDHLPLTTHFLFDGPPPPPEFIPITDFKQADWQKFQQIISRSLPVMTPTIDPPTVDLQAARFTEVIKIAQNQAVPRKFIPINKRPIPARILALIRDKKTSVQRIHPI</sequence>
<dbReference type="PANTHER" id="PTHR33273:SF2">
    <property type="entry name" value="ENDONUCLEASE_EXONUCLEASE_PHOSPHATASE DOMAIN-CONTAINING PROTEIN"/>
    <property type="match status" value="1"/>
</dbReference>
<reference evidence="4" key="2">
    <citation type="submission" date="2021-08" db="EMBL/GenBank/DDBJ databases">
        <authorList>
            <person name="Eriksson T."/>
        </authorList>
    </citation>
    <scope>NUCLEOTIDE SEQUENCE</scope>
    <source>
        <strain evidence="4">Stoneville</strain>
        <tissue evidence="4">Whole head</tissue>
    </source>
</reference>
<dbReference type="Proteomes" id="UP000719412">
    <property type="component" value="Unassembled WGS sequence"/>
</dbReference>
<organism evidence="4 5">
    <name type="scientific">Tenebrio molitor</name>
    <name type="common">Yellow mealworm beetle</name>
    <dbReference type="NCBI Taxonomy" id="7067"/>
    <lineage>
        <taxon>Eukaryota</taxon>
        <taxon>Metazoa</taxon>
        <taxon>Ecdysozoa</taxon>
        <taxon>Arthropoda</taxon>
        <taxon>Hexapoda</taxon>
        <taxon>Insecta</taxon>
        <taxon>Pterygota</taxon>
        <taxon>Neoptera</taxon>
        <taxon>Endopterygota</taxon>
        <taxon>Coleoptera</taxon>
        <taxon>Polyphaga</taxon>
        <taxon>Cucujiformia</taxon>
        <taxon>Tenebrionidae</taxon>
        <taxon>Tenebrio</taxon>
    </lineage>
</organism>
<name>A0A8J6H5U1_TENMO</name>
<feature type="compositionally biased region" description="Polar residues" evidence="1">
    <location>
        <begin position="49"/>
        <end position="67"/>
    </location>
</feature>
<proteinExistence type="predicted"/>
<feature type="compositionally biased region" description="Basic and acidic residues" evidence="1">
    <location>
        <begin position="34"/>
        <end position="45"/>
    </location>
</feature>
<evidence type="ECO:0000313" key="4">
    <source>
        <dbReference type="EMBL" id="KAH0807827.1"/>
    </source>
</evidence>
<dbReference type="EMBL" id="JABDTM020029633">
    <property type="protein sequence ID" value="KAH0807826.1"/>
    <property type="molecule type" value="Genomic_DNA"/>
</dbReference>
<dbReference type="SUPFAM" id="SSF56219">
    <property type="entry name" value="DNase I-like"/>
    <property type="match status" value="1"/>
</dbReference>
<gene>
    <name evidence="4" type="ORF">GEV33_014964</name>
    <name evidence="3" type="ORF">GEV33_014965</name>
</gene>
<dbReference type="Gene3D" id="3.60.10.10">
    <property type="entry name" value="Endonuclease/exonuclease/phosphatase"/>
    <property type="match status" value="1"/>
</dbReference>
<evidence type="ECO:0000259" key="2">
    <source>
        <dbReference type="Pfam" id="PF14529"/>
    </source>
</evidence>
<protein>
    <recommendedName>
        <fullName evidence="2">Endonuclease/exonuclease/phosphatase domain-containing protein</fullName>
    </recommendedName>
</protein>
<dbReference type="AlphaFoldDB" id="A0A8J6H5U1"/>
<evidence type="ECO:0000313" key="3">
    <source>
        <dbReference type="EMBL" id="KAH0807826.1"/>
    </source>
</evidence>
<feature type="region of interest" description="Disordered" evidence="1">
    <location>
        <begin position="1"/>
        <end position="105"/>
    </location>
</feature>
<dbReference type="InterPro" id="IPR005135">
    <property type="entry name" value="Endo/exonuclease/phosphatase"/>
</dbReference>
<evidence type="ECO:0000256" key="1">
    <source>
        <dbReference type="SAM" id="MobiDB-lite"/>
    </source>
</evidence>
<dbReference type="Pfam" id="PF14529">
    <property type="entry name" value="Exo_endo_phos_2"/>
    <property type="match status" value="1"/>
</dbReference>
<accession>A0A8J6H5U1</accession>
<reference evidence="4" key="1">
    <citation type="journal article" date="2020" name="J Insects Food Feed">
        <title>The yellow mealworm (Tenebrio molitor) genome: a resource for the emerging insects as food and feed industry.</title>
        <authorList>
            <person name="Eriksson T."/>
            <person name="Andere A."/>
            <person name="Kelstrup H."/>
            <person name="Emery V."/>
            <person name="Picard C."/>
        </authorList>
    </citation>
    <scope>NUCLEOTIDE SEQUENCE</scope>
    <source>
        <strain evidence="4">Stoneville</strain>
        <tissue evidence="4">Whole head</tissue>
    </source>
</reference>
<evidence type="ECO:0000313" key="5">
    <source>
        <dbReference type="Proteomes" id="UP000719412"/>
    </source>
</evidence>
<dbReference type="EMBL" id="JABDTM020029632">
    <property type="protein sequence ID" value="KAH0807827.1"/>
    <property type="molecule type" value="Genomic_DNA"/>
</dbReference>